<dbReference type="GO" id="GO:0007165">
    <property type="term" value="P:signal transduction"/>
    <property type="evidence" value="ECO:0007669"/>
    <property type="project" value="InterPro"/>
</dbReference>
<protein>
    <recommendedName>
        <fullName evidence="1">TIR domain-containing protein</fullName>
    </recommendedName>
</protein>
<evidence type="ECO:0000313" key="2">
    <source>
        <dbReference type="EMBL" id="VFU63488.1"/>
    </source>
</evidence>
<proteinExistence type="predicted"/>
<organism evidence="2">
    <name type="scientific">Salix viminalis</name>
    <name type="common">Common osier</name>
    <name type="synonym">Basket willow</name>
    <dbReference type="NCBI Taxonomy" id="40686"/>
    <lineage>
        <taxon>Eukaryota</taxon>
        <taxon>Viridiplantae</taxon>
        <taxon>Streptophyta</taxon>
        <taxon>Embryophyta</taxon>
        <taxon>Tracheophyta</taxon>
        <taxon>Spermatophyta</taxon>
        <taxon>Magnoliopsida</taxon>
        <taxon>eudicotyledons</taxon>
        <taxon>Gunneridae</taxon>
        <taxon>Pentapetalae</taxon>
        <taxon>rosids</taxon>
        <taxon>fabids</taxon>
        <taxon>Malpighiales</taxon>
        <taxon>Salicaceae</taxon>
        <taxon>Saliceae</taxon>
        <taxon>Salix</taxon>
    </lineage>
</organism>
<dbReference type="SMART" id="SM00255">
    <property type="entry name" value="TIR"/>
    <property type="match status" value="1"/>
</dbReference>
<gene>
    <name evidence="2" type="ORF">SVIM_LOCUS483717</name>
</gene>
<sequence length="194" mass="22482">MHRTSQFLRHYNRTRVANRAAKPCDVFINHRGIDTKRTVATLLYDHFYRLNLHPFLDSKNMKPGDKLFDNINGAIRKCKVGVAVFSPRYCESYFCLHELALMMESRKKVIPIFCDVKPSQLRAVDNGKCAMEDIRRFNWALEEAKYTVGLTFDSLKGNWSDVVTSASDNIIKTLIEMEGEKQMQRHKSTPILHV</sequence>
<dbReference type="InterPro" id="IPR000157">
    <property type="entry name" value="TIR_dom"/>
</dbReference>
<dbReference type="PANTHER" id="PTHR31008">
    <property type="entry name" value="COP1-INTERACTING PROTEIN-RELATED"/>
    <property type="match status" value="1"/>
</dbReference>
<dbReference type="SUPFAM" id="SSF52200">
    <property type="entry name" value="Toll/Interleukin receptor TIR domain"/>
    <property type="match status" value="1"/>
</dbReference>
<accession>A0A6N2N9W2</accession>
<dbReference type="PANTHER" id="PTHR31008:SF16">
    <property type="entry name" value="TOLL-INTERLEUKIN-RESISTANCE (TIR) DOMAIN FAMILY PROTEIN"/>
    <property type="match status" value="1"/>
</dbReference>
<dbReference type="AlphaFoldDB" id="A0A6N2N9W2"/>
<dbReference type="EMBL" id="CAADRP010002207">
    <property type="protein sequence ID" value="VFU63488.1"/>
    <property type="molecule type" value="Genomic_DNA"/>
</dbReference>
<dbReference type="Gene3D" id="3.40.50.10140">
    <property type="entry name" value="Toll/interleukin-1 receptor homology (TIR) domain"/>
    <property type="match status" value="1"/>
</dbReference>
<feature type="domain" description="TIR" evidence="1">
    <location>
        <begin position="22"/>
        <end position="191"/>
    </location>
</feature>
<reference evidence="2" key="1">
    <citation type="submission" date="2019-03" db="EMBL/GenBank/DDBJ databases">
        <authorList>
            <person name="Mank J."/>
            <person name="Almeida P."/>
        </authorList>
    </citation>
    <scope>NUCLEOTIDE SEQUENCE</scope>
    <source>
        <strain evidence="2">78183</strain>
    </source>
</reference>
<dbReference type="Pfam" id="PF01582">
    <property type="entry name" value="TIR"/>
    <property type="match status" value="1"/>
</dbReference>
<name>A0A6N2N9W2_SALVM</name>
<evidence type="ECO:0000259" key="1">
    <source>
        <dbReference type="PROSITE" id="PS50104"/>
    </source>
</evidence>
<dbReference type="PROSITE" id="PS50104">
    <property type="entry name" value="TIR"/>
    <property type="match status" value="1"/>
</dbReference>
<dbReference type="InterPro" id="IPR035897">
    <property type="entry name" value="Toll_tir_struct_dom_sf"/>
</dbReference>